<dbReference type="Gene3D" id="2.70.70.10">
    <property type="entry name" value="Glucose Permease (Domain IIA)"/>
    <property type="match status" value="1"/>
</dbReference>
<dbReference type="SUPFAM" id="SSF52096">
    <property type="entry name" value="ClpP/crotonase"/>
    <property type="match status" value="1"/>
</dbReference>
<sequence>MKKIMCPVVFTALFFLFSPQSVFSQSVWLWPIKGYETGHGLAGWPQLEMGGELNFDNIFIAAPEGTEVVCPADGIVSHFSVGFHSSLTSSSSYHFDSDNFNAIFDELAAKGEYKGLPVPAEYLCGDITIRTDDGRNIFISGLSGDVPMKTGMRLNKGDIIGEVKYAYHKIKEPHIMLNVYDRDGTVSDPMSPFGLKSTFKEGDESKAAPEWLTAEQAEKDFAILMETYKECFPSLDEIVTPEQMKAFEADAAEAFKEGISYEGFYDIVRSSVSSRLVHDSHVKLLTPNPKVDSPVESYVPNIAHGILDGSVFVKVVSEQYREHLGKRIVSIDGIPSDEIIRISKERAIMFDGRNESRVERSLLMNNWFLYNDVSRPRTAVIVLEDGTVIRDEWDKWPSGKKYYPQWTENSAYIKNLMNARRKFSFAALDDSTVLFRISTFSLNDTEMDELRDSLSHYMDMPNMIVDVRNNAGGDVRVVKKLASVFLNDTSAGLDSYRMVKDTAFRSMKYSLNYPETAIFSGYEKLDGKPGFYKADYEVSGEIVPDNNLNYKGWLYVLTDETSCSAASLFPSILVKAGRAVTVGRETGSGYHYITAYDFALIRLPNSLITVRIPLVKCVFDEIVSERFPEGRGLMPDYEVPLTYKEVYTSEEDPVLEKALELISERKFL</sequence>
<name>A0A9D9IIG1_9BACT</name>
<dbReference type="InterPro" id="IPR005151">
    <property type="entry name" value="Tail-specific_protease"/>
</dbReference>
<reference evidence="3" key="1">
    <citation type="submission" date="2020-10" db="EMBL/GenBank/DDBJ databases">
        <authorList>
            <person name="Gilroy R."/>
        </authorList>
    </citation>
    <scope>NUCLEOTIDE SEQUENCE</scope>
    <source>
        <strain evidence="3">B1-8020</strain>
    </source>
</reference>
<feature type="chain" id="PRO_5039534050" description="Tail specific protease domain-containing protein" evidence="1">
    <location>
        <begin position="25"/>
        <end position="668"/>
    </location>
</feature>
<dbReference type="EMBL" id="JADIMA010000036">
    <property type="protein sequence ID" value="MBO8472755.1"/>
    <property type="molecule type" value="Genomic_DNA"/>
</dbReference>
<evidence type="ECO:0000256" key="1">
    <source>
        <dbReference type="SAM" id="SignalP"/>
    </source>
</evidence>
<dbReference type="Pfam" id="PF03572">
    <property type="entry name" value="Peptidase_S41"/>
    <property type="match status" value="1"/>
</dbReference>
<dbReference type="Gene3D" id="3.90.226.10">
    <property type="entry name" value="2-enoyl-CoA Hydratase, Chain A, domain 1"/>
    <property type="match status" value="1"/>
</dbReference>
<dbReference type="GO" id="GO:0008236">
    <property type="term" value="F:serine-type peptidase activity"/>
    <property type="evidence" value="ECO:0007669"/>
    <property type="project" value="InterPro"/>
</dbReference>
<gene>
    <name evidence="3" type="ORF">IAB81_03920</name>
</gene>
<proteinExistence type="predicted"/>
<evidence type="ECO:0000313" key="3">
    <source>
        <dbReference type="EMBL" id="MBO8472755.1"/>
    </source>
</evidence>
<reference evidence="3" key="2">
    <citation type="journal article" date="2021" name="PeerJ">
        <title>Extensive microbial diversity within the chicken gut microbiome revealed by metagenomics and culture.</title>
        <authorList>
            <person name="Gilroy R."/>
            <person name="Ravi A."/>
            <person name="Getino M."/>
            <person name="Pursley I."/>
            <person name="Horton D.L."/>
            <person name="Alikhan N.F."/>
            <person name="Baker D."/>
            <person name="Gharbi K."/>
            <person name="Hall N."/>
            <person name="Watson M."/>
            <person name="Adriaenssens E.M."/>
            <person name="Foster-Nyarko E."/>
            <person name="Jarju S."/>
            <person name="Secka A."/>
            <person name="Antonio M."/>
            <person name="Oren A."/>
            <person name="Chaudhuri R.R."/>
            <person name="La Ragione R."/>
            <person name="Hildebrand F."/>
            <person name="Pallen M.J."/>
        </authorList>
    </citation>
    <scope>NUCLEOTIDE SEQUENCE</scope>
    <source>
        <strain evidence="3">B1-8020</strain>
    </source>
</reference>
<evidence type="ECO:0000259" key="2">
    <source>
        <dbReference type="Pfam" id="PF03572"/>
    </source>
</evidence>
<organism evidence="3 4">
    <name type="scientific">Candidatus Merdivivens pullicola</name>
    <dbReference type="NCBI Taxonomy" id="2840872"/>
    <lineage>
        <taxon>Bacteria</taxon>
        <taxon>Pseudomonadati</taxon>
        <taxon>Bacteroidota</taxon>
        <taxon>Bacteroidia</taxon>
        <taxon>Bacteroidales</taxon>
        <taxon>Muribaculaceae</taxon>
        <taxon>Muribaculaceae incertae sedis</taxon>
        <taxon>Candidatus Merdivivens</taxon>
    </lineage>
</organism>
<evidence type="ECO:0000313" key="4">
    <source>
        <dbReference type="Proteomes" id="UP000823604"/>
    </source>
</evidence>
<keyword evidence="1" id="KW-0732">Signal</keyword>
<dbReference type="Proteomes" id="UP000823604">
    <property type="component" value="Unassembled WGS sequence"/>
</dbReference>
<dbReference type="InterPro" id="IPR029045">
    <property type="entry name" value="ClpP/crotonase-like_dom_sf"/>
</dbReference>
<dbReference type="GO" id="GO:0006508">
    <property type="term" value="P:proteolysis"/>
    <property type="evidence" value="ECO:0007669"/>
    <property type="project" value="InterPro"/>
</dbReference>
<comment type="caution">
    <text evidence="3">The sequence shown here is derived from an EMBL/GenBank/DDBJ whole genome shotgun (WGS) entry which is preliminary data.</text>
</comment>
<feature type="signal peptide" evidence="1">
    <location>
        <begin position="1"/>
        <end position="24"/>
    </location>
</feature>
<accession>A0A9D9IIG1</accession>
<protein>
    <recommendedName>
        <fullName evidence="2">Tail specific protease domain-containing protein</fullName>
    </recommendedName>
</protein>
<feature type="domain" description="Tail specific protease" evidence="2">
    <location>
        <begin position="435"/>
        <end position="605"/>
    </location>
</feature>
<dbReference type="AlphaFoldDB" id="A0A9D9IIG1"/>
<dbReference type="InterPro" id="IPR011055">
    <property type="entry name" value="Dup_hybrid_motif"/>
</dbReference>